<protein>
    <submittedName>
        <fullName evidence="1">5135_t:CDS:1</fullName>
    </submittedName>
</protein>
<dbReference type="EMBL" id="CAJVPW010001788">
    <property type="protein sequence ID" value="CAG8492058.1"/>
    <property type="molecule type" value="Genomic_DNA"/>
</dbReference>
<proteinExistence type="predicted"/>
<evidence type="ECO:0000313" key="2">
    <source>
        <dbReference type="Proteomes" id="UP000789366"/>
    </source>
</evidence>
<sequence>MSLNLKQYNGSNLDESSADLFTKIRQELGTTISTGNLYEDLLAILGAIRMLKQKSPTDSMIPRFTANVKYEENFEFLFLFHLLALEL</sequence>
<organism evidence="1 2">
    <name type="scientific">Cetraspora pellucida</name>
    <dbReference type="NCBI Taxonomy" id="1433469"/>
    <lineage>
        <taxon>Eukaryota</taxon>
        <taxon>Fungi</taxon>
        <taxon>Fungi incertae sedis</taxon>
        <taxon>Mucoromycota</taxon>
        <taxon>Glomeromycotina</taxon>
        <taxon>Glomeromycetes</taxon>
        <taxon>Diversisporales</taxon>
        <taxon>Gigasporaceae</taxon>
        <taxon>Cetraspora</taxon>
    </lineage>
</organism>
<evidence type="ECO:0000313" key="1">
    <source>
        <dbReference type="EMBL" id="CAG8492058.1"/>
    </source>
</evidence>
<comment type="caution">
    <text evidence="1">The sequence shown here is derived from an EMBL/GenBank/DDBJ whole genome shotgun (WGS) entry which is preliminary data.</text>
</comment>
<gene>
    <name evidence="1" type="ORF">SPELUC_LOCUS2602</name>
</gene>
<keyword evidence="2" id="KW-1185">Reference proteome</keyword>
<dbReference type="Proteomes" id="UP000789366">
    <property type="component" value="Unassembled WGS sequence"/>
</dbReference>
<reference evidence="1" key="1">
    <citation type="submission" date="2021-06" db="EMBL/GenBank/DDBJ databases">
        <authorList>
            <person name="Kallberg Y."/>
            <person name="Tangrot J."/>
            <person name="Rosling A."/>
        </authorList>
    </citation>
    <scope>NUCLEOTIDE SEQUENCE</scope>
    <source>
        <strain evidence="1">28 12/20/2015</strain>
    </source>
</reference>
<accession>A0ACA9KT77</accession>
<name>A0ACA9KT77_9GLOM</name>